<comment type="caution">
    <text evidence="2">The sequence shown here is derived from an EMBL/GenBank/DDBJ whole genome shotgun (WGS) entry which is preliminary data.</text>
</comment>
<dbReference type="InterPro" id="IPR053147">
    <property type="entry name" value="Hsp_HslJ-like"/>
</dbReference>
<dbReference type="PROSITE" id="PS51257">
    <property type="entry name" value="PROKAR_LIPOPROTEIN"/>
    <property type="match status" value="1"/>
</dbReference>
<gene>
    <name evidence="2" type="ORF">LPB3_00410</name>
</gene>
<evidence type="ECO:0000259" key="1">
    <source>
        <dbReference type="Pfam" id="PF03724"/>
    </source>
</evidence>
<keyword evidence="3" id="KW-1185">Reference proteome</keyword>
<dbReference type="EMBL" id="LSFM01000001">
    <property type="protein sequence ID" value="OBY66495.1"/>
    <property type="molecule type" value="Genomic_DNA"/>
</dbReference>
<dbReference type="Proteomes" id="UP000092584">
    <property type="component" value="Unassembled WGS sequence"/>
</dbReference>
<dbReference type="KEGG" id="pob:LPB03_09125"/>
<sequence length="148" mass="16848">MKIKIFVITVLSIFVMSCNSKKEQKVDSFDESITGKYWKLKILKGKDIKMEENQKREIFFTLKANDSTVSGFAGCNSLVGQFSIEKGNRIRFKSMSTTLMACQGISFNESEFLKVFELADNYTIKDDILSLNIGRRAPLAVFEAVYLK</sequence>
<dbReference type="InterPro" id="IPR005184">
    <property type="entry name" value="DUF306_Meta_HslJ"/>
</dbReference>
<accession>A0A1B8U3P3</accession>
<dbReference type="Pfam" id="PF03724">
    <property type="entry name" value="META"/>
    <property type="match status" value="1"/>
</dbReference>
<dbReference type="RefSeq" id="WP_065317617.1">
    <property type="nucleotide sequence ID" value="NZ_CP017477.1"/>
</dbReference>
<evidence type="ECO:0000313" key="3">
    <source>
        <dbReference type="Proteomes" id="UP000092584"/>
    </source>
</evidence>
<dbReference type="PANTHER" id="PTHR35535">
    <property type="entry name" value="HEAT SHOCK PROTEIN HSLJ"/>
    <property type="match status" value="1"/>
</dbReference>
<dbReference type="STRING" id="1774273.LPB03_09125"/>
<dbReference type="Gene3D" id="2.40.128.270">
    <property type="match status" value="1"/>
</dbReference>
<dbReference type="OrthoDB" id="880459at2"/>
<dbReference type="AlphaFoldDB" id="A0A1B8U3P3"/>
<proteinExistence type="predicted"/>
<evidence type="ECO:0000313" key="2">
    <source>
        <dbReference type="EMBL" id="OBY66495.1"/>
    </source>
</evidence>
<protein>
    <recommendedName>
        <fullName evidence="1">DUF306 domain-containing protein</fullName>
    </recommendedName>
</protein>
<name>A0A1B8U3P3_9FLAO</name>
<dbReference type="PANTHER" id="PTHR35535:SF1">
    <property type="entry name" value="HEAT SHOCK PROTEIN HSLJ"/>
    <property type="match status" value="1"/>
</dbReference>
<feature type="domain" description="DUF306" evidence="1">
    <location>
        <begin position="31"/>
        <end position="142"/>
    </location>
</feature>
<dbReference type="InterPro" id="IPR038670">
    <property type="entry name" value="HslJ-like_sf"/>
</dbReference>
<reference evidence="3" key="1">
    <citation type="submission" date="2016-02" db="EMBL/GenBank/DDBJ databases">
        <authorList>
            <person name="Shin S.-K."/>
            <person name="Yi H."/>
            <person name="Kim E."/>
        </authorList>
    </citation>
    <scope>NUCLEOTIDE SEQUENCE [LARGE SCALE GENOMIC DNA]</scope>
    <source>
        <strain evidence="3">LPB0003</strain>
    </source>
</reference>
<organism evidence="2 3">
    <name type="scientific">Polaribacter vadi</name>
    <dbReference type="NCBI Taxonomy" id="1774273"/>
    <lineage>
        <taxon>Bacteria</taxon>
        <taxon>Pseudomonadati</taxon>
        <taxon>Bacteroidota</taxon>
        <taxon>Flavobacteriia</taxon>
        <taxon>Flavobacteriales</taxon>
        <taxon>Flavobacteriaceae</taxon>
    </lineage>
</organism>